<gene>
    <name evidence="1" type="ORF">SAMN05444581_11433</name>
</gene>
<proteinExistence type="predicted"/>
<dbReference type="Proteomes" id="UP000198755">
    <property type="component" value="Unassembled WGS sequence"/>
</dbReference>
<dbReference type="CDD" id="cd21471">
    <property type="entry name" value="CrtC-like"/>
    <property type="match status" value="1"/>
</dbReference>
<sequence length="237" mass="27072">MTERGRNAIARSEKRLEIGPSSLEWDGGVLTIRIDEWTAPLPSRIRGVVRVRPDALTEAEFPLDSASRHWWRPIAPRARIEVDIEYPRLRWRGEAYLDCNHGVEPLEDAFTRWDWSRANLREGAAVLYDVTCRNGEERGLALQFDPSGVARPFAPPPRTSLPPVGWGVARSTRSEHKDGRAEVLRTLENAPFYARSVVSTELLGEKVVAMHESLSLDRFRTRWVKLLLPFRMPRAVL</sequence>
<evidence type="ECO:0000313" key="1">
    <source>
        <dbReference type="EMBL" id="SFK66314.1"/>
    </source>
</evidence>
<organism evidence="1 2">
    <name type="scientific">Methylocapsa palsarum</name>
    <dbReference type="NCBI Taxonomy" id="1612308"/>
    <lineage>
        <taxon>Bacteria</taxon>
        <taxon>Pseudomonadati</taxon>
        <taxon>Pseudomonadota</taxon>
        <taxon>Alphaproteobacteria</taxon>
        <taxon>Hyphomicrobiales</taxon>
        <taxon>Beijerinckiaceae</taxon>
        <taxon>Methylocapsa</taxon>
    </lineage>
</organism>
<accession>A0A1I4BBZ5</accession>
<dbReference type="AlphaFoldDB" id="A0A1I4BBZ5"/>
<dbReference type="STRING" id="1612308.SAMN05444581_11433"/>
<dbReference type="SUPFAM" id="SSF159245">
    <property type="entry name" value="AttH-like"/>
    <property type="match status" value="1"/>
</dbReference>
<name>A0A1I4BBZ5_9HYPH</name>
<reference evidence="1 2" key="1">
    <citation type="submission" date="2016-10" db="EMBL/GenBank/DDBJ databases">
        <authorList>
            <person name="de Groot N.N."/>
        </authorList>
    </citation>
    <scope>NUCLEOTIDE SEQUENCE [LARGE SCALE GENOMIC DNA]</scope>
    <source>
        <strain evidence="1 2">NE2</strain>
    </source>
</reference>
<dbReference type="EMBL" id="FOSN01000014">
    <property type="protein sequence ID" value="SFK66314.1"/>
    <property type="molecule type" value="Genomic_DNA"/>
</dbReference>
<dbReference type="RefSeq" id="WP_342028921.1">
    <property type="nucleotide sequence ID" value="NZ_FOSN01000014.1"/>
</dbReference>
<evidence type="ECO:0000313" key="2">
    <source>
        <dbReference type="Proteomes" id="UP000198755"/>
    </source>
</evidence>
<protein>
    <submittedName>
        <fullName evidence="1">Carotenoid 1,2-hydratase</fullName>
    </submittedName>
</protein>
<keyword evidence="2" id="KW-1185">Reference proteome</keyword>